<proteinExistence type="predicted"/>
<dbReference type="AlphaFoldDB" id="A0A915A7Y6"/>
<dbReference type="WBParaSite" id="PgE387_g001_t01">
    <property type="protein sequence ID" value="PgE387_g001_t01"/>
    <property type="gene ID" value="PgE387_g001"/>
</dbReference>
<reference evidence="2 3" key="1">
    <citation type="submission" date="2022-11" db="UniProtKB">
        <authorList>
            <consortium name="WormBaseParasite"/>
        </authorList>
    </citation>
    <scope>IDENTIFICATION</scope>
</reference>
<evidence type="ECO:0000313" key="3">
    <source>
        <dbReference type="WBParaSite" id="PgE387_g001_t02"/>
    </source>
</evidence>
<evidence type="ECO:0000313" key="1">
    <source>
        <dbReference type="Proteomes" id="UP000887569"/>
    </source>
</evidence>
<protein>
    <submittedName>
        <fullName evidence="2 3">Uncharacterized protein</fullName>
    </submittedName>
</protein>
<dbReference type="WBParaSite" id="PgE387_g001_t02">
    <property type="protein sequence ID" value="PgE387_g001_t02"/>
    <property type="gene ID" value="PgE387_g001"/>
</dbReference>
<dbReference type="Proteomes" id="UP000887569">
    <property type="component" value="Unplaced"/>
</dbReference>
<sequence>MAGNISERSPVFPTQPLIPLSLPCHTVQEDYLTSRVVDECRKYWQVSNVRYSSLLLLSYSNLTDVLGQNS</sequence>
<accession>A0A915A7Y6</accession>
<organism evidence="1 2">
    <name type="scientific">Parascaris univalens</name>
    <name type="common">Nematode worm</name>
    <dbReference type="NCBI Taxonomy" id="6257"/>
    <lineage>
        <taxon>Eukaryota</taxon>
        <taxon>Metazoa</taxon>
        <taxon>Ecdysozoa</taxon>
        <taxon>Nematoda</taxon>
        <taxon>Chromadorea</taxon>
        <taxon>Rhabditida</taxon>
        <taxon>Spirurina</taxon>
        <taxon>Ascaridomorpha</taxon>
        <taxon>Ascaridoidea</taxon>
        <taxon>Ascarididae</taxon>
        <taxon>Parascaris</taxon>
    </lineage>
</organism>
<evidence type="ECO:0000313" key="2">
    <source>
        <dbReference type="WBParaSite" id="PgE387_g001_t01"/>
    </source>
</evidence>
<keyword evidence="1" id="KW-1185">Reference proteome</keyword>
<name>A0A915A7Y6_PARUN</name>